<dbReference type="EMBL" id="DS113312">
    <property type="protein sequence ID" value="EAY11849.1"/>
    <property type="molecule type" value="Genomic_DNA"/>
</dbReference>
<dbReference type="KEGG" id="tva:4769807"/>
<proteinExistence type="predicted"/>
<keyword evidence="2" id="KW-1185">Reference proteome</keyword>
<reference evidence="1" key="2">
    <citation type="journal article" date="2007" name="Science">
        <title>Draft genome sequence of the sexually transmitted pathogen Trichomonas vaginalis.</title>
        <authorList>
            <person name="Carlton J.M."/>
            <person name="Hirt R.P."/>
            <person name="Silva J.C."/>
            <person name="Delcher A.L."/>
            <person name="Schatz M."/>
            <person name="Zhao Q."/>
            <person name="Wortman J.R."/>
            <person name="Bidwell S.L."/>
            <person name="Alsmark U.C.M."/>
            <person name="Besteiro S."/>
            <person name="Sicheritz-Ponten T."/>
            <person name="Noel C.J."/>
            <person name="Dacks J.B."/>
            <person name="Foster P.G."/>
            <person name="Simillion C."/>
            <person name="Van de Peer Y."/>
            <person name="Miranda-Saavedra D."/>
            <person name="Barton G.J."/>
            <person name="Westrop G.D."/>
            <person name="Mueller S."/>
            <person name="Dessi D."/>
            <person name="Fiori P.L."/>
            <person name="Ren Q."/>
            <person name="Paulsen I."/>
            <person name="Zhang H."/>
            <person name="Bastida-Corcuera F.D."/>
            <person name="Simoes-Barbosa A."/>
            <person name="Brown M.T."/>
            <person name="Hayes R.D."/>
            <person name="Mukherjee M."/>
            <person name="Okumura C.Y."/>
            <person name="Schneider R."/>
            <person name="Smith A.J."/>
            <person name="Vanacova S."/>
            <person name="Villalvazo M."/>
            <person name="Haas B.J."/>
            <person name="Pertea M."/>
            <person name="Feldblyum T.V."/>
            <person name="Utterback T.R."/>
            <person name="Shu C.L."/>
            <person name="Osoegawa K."/>
            <person name="de Jong P.J."/>
            <person name="Hrdy I."/>
            <person name="Horvathova L."/>
            <person name="Zubacova Z."/>
            <person name="Dolezal P."/>
            <person name="Malik S.B."/>
            <person name="Logsdon J.M. Jr."/>
            <person name="Henze K."/>
            <person name="Gupta A."/>
            <person name="Wang C.C."/>
            <person name="Dunne R.L."/>
            <person name="Upcroft J.A."/>
            <person name="Upcroft P."/>
            <person name="White O."/>
            <person name="Salzberg S.L."/>
            <person name="Tang P."/>
            <person name="Chiu C.-H."/>
            <person name="Lee Y.-S."/>
            <person name="Embley T.M."/>
            <person name="Coombs G.H."/>
            <person name="Mottram J.C."/>
            <person name="Tachezy J."/>
            <person name="Fraser-Liggett C.M."/>
            <person name="Johnson P.J."/>
        </authorList>
    </citation>
    <scope>NUCLEOTIDE SEQUENCE [LARGE SCALE GENOMIC DNA]</scope>
    <source>
        <strain evidence="1">G3</strain>
    </source>
</reference>
<evidence type="ECO:0000313" key="1">
    <source>
        <dbReference type="EMBL" id="EAY11849.1"/>
    </source>
</evidence>
<dbReference type="VEuPathDB" id="TrichDB:TVAG_459210"/>
<dbReference type="AlphaFoldDB" id="A2E6C6"/>
<reference evidence="1" key="1">
    <citation type="submission" date="2006-10" db="EMBL/GenBank/DDBJ databases">
        <authorList>
            <person name="Amadeo P."/>
            <person name="Zhao Q."/>
            <person name="Wortman J."/>
            <person name="Fraser-Liggett C."/>
            <person name="Carlton J."/>
        </authorList>
    </citation>
    <scope>NUCLEOTIDE SEQUENCE</scope>
    <source>
        <strain evidence="1">G3</strain>
    </source>
</reference>
<organism evidence="1 2">
    <name type="scientific">Trichomonas vaginalis (strain ATCC PRA-98 / G3)</name>
    <dbReference type="NCBI Taxonomy" id="412133"/>
    <lineage>
        <taxon>Eukaryota</taxon>
        <taxon>Metamonada</taxon>
        <taxon>Parabasalia</taxon>
        <taxon>Trichomonadida</taxon>
        <taxon>Trichomonadidae</taxon>
        <taxon>Trichomonas</taxon>
    </lineage>
</organism>
<protein>
    <submittedName>
        <fullName evidence="1">Uncharacterized protein</fullName>
    </submittedName>
</protein>
<dbReference type="RefSeq" id="XP_001324072.1">
    <property type="nucleotide sequence ID" value="XM_001324037.1"/>
</dbReference>
<dbReference type="SMR" id="A2E6C6"/>
<evidence type="ECO:0000313" key="2">
    <source>
        <dbReference type="Proteomes" id="UP000001542"/>
    </source>
</evidence>
<accession>A2E6C6</accession>
<name>A2E6C6_TRIV3</name>
<gene>
    <name evidence="1" type="ORF">TVAG_459210</name>
</gene>
<sequence>MTESNQHNRIVKYINEIIEYCRQDPTRIEVAVANFNCLLTAMKLYDRAPRYFNSIFDDCDATIPLQNAPIIPLAADKPPESQNKPPVLNELEKIYGKKLKITDLQMLGSALSQNLNIKLDRDTKRSKVAMINWFATNWNVILPKIYELGLQRMDFSKAK</sequence>
<dbReference type="OrthoDB" id="10262532at2759"/>
<dbReference type="Proteomes" id="UP000001542">
    <property type="component" value="Unassembled WGS sequence"/>
</dbReference>
<dbReference type="VEuPathDB" id="TrichDB:TVAGG3_0394880"/>
<dbReference type="InParanoid" id="A2E6C6"/>